<accession>A0ABP0Q4E7</accession>
<sequence length="889" mass="101621">MKRPASSHGSNGMKRPAASINETVNQMRRGVSGILDKPVDKEEDREQSDPEQEEGRDKAKGQKYAKMKDSLPEHVIDLVEKESARSSCPRAFKTKAINRLFSKDKSGKLVLNLEDDLFTEHKRIFTKRYSKEQDTALPESIIKGLYFHNSNTAFDSAVQNGDIVPVDCNGKRMWTFTTFKRGREDANVTEQDLTQKKKVNKATAKQLTDAFESVQWRWNYSEKDCMKLTPGKAIPKAIHDLIKDAADSQARLQKEAAALIKQWPSEMQDKKLSSLKQGHGVCAQHVAKLSHMTEFGELPGGMESTKENLDAMMLEIAEHTQEYNELVEVARAMIKAAYQDAQDMKHNKTSLADLEKMAANGSHGFYANKCYSGLMKSLPVPVQIPQMTVGRLPFQGGKWLQQAFLLPHELFSCIYHSFPDTWAKCMVPAKERLQSFWRSNREHPAMAASDLPTKEGYDHLAVPISMHGDDVPITGIGKSWAALMTVFSWSSMVGTGTTADMQWFIYGCFEKKRVIDEDQSKDTMGVFFKILQWSLHWLYRGLWPDRDWYDKASVSGKRALKQLASGHYGVLWGVLGDLDYMNKVLLLPKSTLASGPCSLCKCTGSGPLAWTDFRKTAGWRGVQWTAAEWRVWPGRSKSPLFDYPNFSPWNICMDWLHAKYLGLDQLVYGSILSLLCYHVMAPKGTPQYCLGLVWTEIQRCYKMWDTPCRYRYLNRLSMFQRRTPQYPKLRGKGAEIKYLCRPLLSVWEKFSNPQLKIHKLIHLYLKINCEVEEMLITHKMEMSLPSEEAAKFEELVEHMLLVLTSIADHFIGDKLFGLTQKAHFIQHLALLAKYLNPRVVWCFMGEDHQKRMSGLAKTCVKGQQAGQTIFKMLHRYRLALELQFRQHTS</sequence>
<feature type="compositionally biased region" description="Basic and acidic residues" evidence="2">
    <location>
        <begin position="37"/>
        <end position="67"/>
    </location>
</feature>
<evidence type="ECO:0000313" key="3">
    <source>
        <dbReference type="EMBL" id="CAK9082637.1"/>
    </source>
</evidence>
<proteinExistence type="predicted"/>
<feature type="region of interest" description="Disordered" evidence="2">
    <location>
        <begin position="1"/>
        <end position="67"/>
    </location>
</feature>
<protein>
    <submittedName>
        <fullName evidence="3">Uncharacterized protein</fullName>
    </submittedName>
</protein>
<feature type="coiled-coil region" evidence="1">
    <location>
        <begin position="302"/>
        <end position="329"/>
    </location>
</feature>
<dbReference type="EMBL" id="CAXAMM010038983">
    <property type="protein sequence ID" value="CAK9082637.1"/>
    <property type="molecule type" value="Genomic_DNA"/>
</dbReference>
<organism evidence="3 4">
    <name type="scientific">Durusdinium trenchii</name>
    <dbReference type="NCBI Taxonomy" id="1381693"/>
    <lineage>
        <taxon>Eukaryota</taxon>
        <taxon>Sar</taxon>
        <taxon>Alveolata</taxon>
        <taxon>Dinophyceae</taxon>
        <taxon>Suessiales</taxon>
        <taxon>Symbiodiniaceae</taxon>
        <taxon>Durusdinium</taxon>
    </lineage>
</organism>
<dbReference type="Proteomes" id="UP001642464">
    <property type="component" value="Unassembled WGS sequence"/>
</dbReference>
<keyword evidence="4" id="KW-1185">Reference proteome</keyword>
<reference evidence="3 4" key="1">
    <citation type="submission" date="2024-02" db="EMBL/GenBank/DDBJ databases">
        <authorList>
            <person name="Chen Y."/>
            <person name="Shah S."/>
            <person name="Dougan E. K."/>
            <person name="Thang M."/>
            <person name="Chan C."/>
        </authorList>
    </citation>
    <scope>NUCLEOTIDE SEQUENCE [LARGE SCALE GENOMIC DNA]</scope>
</reference>
<evidence type="ECO:0000313" key="4">
    <source>
        <dbReference type="Proteomes" id="UP001642464"/>
    </source>
</evidence>
<evidence type="ECO:0000256" key="1">
    <source>
        <dbReference type="SAM" id="Coils"/>
    </source>
</evidence>
<name>A0ABP0Q4E7_9DINO</name>
<gene>
    <name evidence="3" type="ORF">SCF082_LOCUS39263</name>
</gene>
<evidence type="ECO:0000256" key="2">
    <source>
        <dbReference type="SAM" id="MobiDB-lite"/>
    </source>
</evidence>
<comment type="caution">
    <text evidence="3">The sequence shown here is derived from an EMBL/GenBank/DDBJ whole genome shotgun (WGS) entry which is preliminary data.</text>
</comment>
<keyword evidence="1" id="KW-0175">Coiled coil</keyword>